<organism evidence="6 7">
    <name type="scientific">Paenibacillus chartarius</name>
    <dbReference type="NCBI Taxonomy" id="747481"/>
    <lineage>
        <taxon>Bacteria</taxon>
        <taxon>Bacillati</taxon>
        <taxon>Bacillota</taxon>
        <taxon>Bacilli</taxon>
        <taxon>Bacillales</taxon>
        <taxon>Paenibacillaceae</taxon>
        <taxon>Paenibacillus</taxon>
    </lineage>
</organism>
<evidence type="ECO:0000256" key="2">
    <source>
        <dbReference type="ARBA" id="ARBA00023295"/>
    </source>
</evidence>
<feature type="chain" id="PRO_5047184257" evidence="3">
    <location>
        <begin position="23"/>
        <end position="486"/>
    </location>
</feature>
<accession>A0ABV6DLH6</accession>
<proteinExistence type="predicted"/>
<keyword evidence="7" id="KW-1185">Reference proteome</keyword>
<comment type="caution">
    <text evidence="6">The sequence shown here is derived from an EMBL/GenBank/DDBJ whole genome shotgun (WGS) entry which is preliminary data.</text>
</comment>
<dbReference type="RefSeq" id="WP_377470782.1">
    <property type="nucleotide sequence ID" value="NZ_JBHLWN010000051.1"/>
</dbReference>
<dbReference type="InterPro" id="IPR032267">
    <property type="entry name" value="DUF4832"/>
</dbReference>
<name>A0ABV6DLH6_9BACL</name>
<keyword evidence="3" id="KW-0732">Signal</keyword>
<protein>
    <submittedName>
        <fullName evidence="6">DUF4832 domain-containing protein</fullName>
    </submittedName>
</protein>
<dbReference type="InterPro" id="IPR017853">
    <property type="entry name" value="GH"/>
</dbReference>
<dbReference type="EMBL" id="JBHLWN010000051">
    <property type="protein sequence ID" value="MFC0213472.1"/>
    <property type="molecule type" value="Genomic_DNA"/>
</dbReference>
<keyword evidence="1" id="KW-0378">Hydrolase</keyword>
<reference evidence="6 7" key="1">
    <citation type="submission" date="2024-09" db="EMBL/GenBank/DDBJ databases">
        <authorList>
            <person name="Sun Q."/>
            <person name="Mori K."/>
        </authorList>
    </citation>
    <scope>NUCLEOTIDE SEQUENCE [LARGE SCALE GENOMIC DNA]</scope>
    <source>
        <strain evidence="6 7">CCM 7759</strain>
    </source>
</reference>
<evidence type="ECO:0000259" key="5">
    <source>
        <dbReference type="Pfam" id="PF16116"/>
    </source>
</evidence>
<dbReference type="Pfam" id="PF16116">
    <property type="entry name" value="DUF4832"/>
    <property type="match status" value="1"/>
</dbReference>
<evidence type="ECO:0000313" key="6">
    <source>
        <dbReference type="EMBL" id="MFC0213472.1"/>
    </source>
</evidence>
<evidence type="ECO:0000313" key="7">
    <source>
        <dbReference type="Proteomes" id="UP001589776"/>
    </source>
</evidence>
<sequence>MQMWMKSAIIGLAVVAATGTVAGMAPGEAAADEVTVAPRELTTVLYNPFMGFAPPADQGPYRQPHKLVYAVVTWRELEPERGRYDFAGLERRFKLDEWGRQGVRVIFRFVADYATDKAHRDIPDWLYEEIGRDGIQYDEEVGKGFSPNYSNETFIQRHKEAIAALGARYDKDPRVAFIALGSLGHWGEWHTYSNDTMNIPFPPMATSDRYVKHYLEAFPTKRLLMRRPYPIAGGHGIGLYNDMFGSPGATADFVDWFENGYLSLLAGDVRLPGMPDFWKQAPSGGEFANAGQVRSYVQNGRVNEVLQMVERSHVSWLGPSSPAGLEVNAAEQANMDKLLKRMGYRLRVAELSYPESAVTGGEVPVSLKMRNDGVASFYYDWPLEVALVSGQGETVASERVTGLAQTWLPGETASHVVVRLPSRLPEGLYSLRLALVDPDTGRPGVEFAMEGKQADGRYELGSLQVRMPGALERLRAWLAGLGKSLT</sequence>
<gene>
    <name evidence="6" type="ORF">ACFFK0_13565</name>
</gene>
<dbReference type="Gene3D" id="3.20.20.80">
    <property type="entry name" value="Glycosidases"/>
    <property type="match status" value="1"/>
</dbReference>
<dbReference type="InterPro" id="IPR013529">
    <property type="entry name" value="Glyco_hydro_42_N"/>
</dbReference>
<dbReference type="Pfam" id="PF02449">
    <property type="entry name" value="Glyco_hydro_42"/>
    <property type="match status" value="1"/>
</dbReference>
<feature type="domain" description="DUF4832" evidence="5">
    <location>
        <begin position="237"/>
        <end position="441"/>
    </location>
</feature>
<evidence type="ECO:0000256" key="1">
    <source>
        <dbReference type="ARBA" id="ARBA00022801"/>
    </source>
</evidence>
<keyword evidence="2" id="KW-0326">Glycosidase</keyword>
<feature type="domain" description="Glycoside hydrolase family 42 N-terminal" evidence="4">
    <location>
        <begin position="70"/>
        <end position="177"/>
    </location>
</feature>
<evidence type="ECO:0000259" key="4">
    <source>
        <dbReference type="Pfam" id="PF02449"/>
    </source>
</evidence>
<dbReference type="SUPFAM" id="SSF51445">
    <property type="entry name" value="(Trans)glycosidases"/>
    <property type="match status" value="1"/>
</dbReference>
<evidence type="ECO:0000256" key="3">
    <source>
        <dbReference type="SAM" id="SignalP"/>
    </source>
</evidence>
<dbReference type="Proteomes" id="UP001589776">
    <property type="component" value="Unassembled WGS sequence"/>
</dbReference>
<feature type="signal peptide" evidence="3">
    <location>
        <begin position="1"/>
        <end position="22"/>
    </location>
</feature>